<protein>
    <submittedName>
        <fullName evidence="1">DUF3363 domain-containing protein</fullName>
    </submittedName>
</protein>
<name>A0ABW4Z5M4_9HYPH</name>
<keyword evidence="2" id="KW-1185">Reference proteome</keyword>
<dbReference type="RefSeq" id="WP_213351867.1">
    <property type="nucleotide sequence ID" value="NZ_JAHBGB010000012.1"/>
</dbReference>
<sequence length="163" mass="18155">MDRTIPKVLPERGFAYDRSLAGVGPSIKIASQLSLDRQIRAEGATWLDREIVAPTPRSPDGFGQDEVARAKLRTGTGEYHRDHLRALAQRVEVVSKSEIRLMGKIGPAAHARCRIKHRSGGERRSQFCTEVAPLINHKTRGFQAKRLDLSLRPAGLSQKVRLN</sequence>
<dbReference type="EMBL" id="JBHUHD010000004">
    <property type="protein sequence ID" value="MFD2143502.1"/>
    <property type="molecule type" value="Genomic_DNA"/>
</dbReference>
<dbReference type="Pfam" id="PF11843">
    <property type="entry name" value="DUF3363"/>
    <property type="match status" value="1"/>
</dbReference>
<reference evidence="2" key="1">
    <citation type="journal article" date="2019" name="Int. J. Syst. Evol. Microbiol.">
        <title>The Global Catalogue of Microorganisms (GCM) 10K type strain sequencing project: providing services to taxonomists for standard genome sequencing and annotation.</title>
        <authorList>
            <consortium name="The Broad Institute Genomics Platform"/>
            <consortium name="The Broad Institute Genome Sequencing Center for Infectious Disease"/>
            <person name="Wu L."/>
            <person name="Ma J."/>
        </authorList>
    </citation>
    <scope>NUCLEOTIDE SEQUENCE [LARGE SCALE GENOMIC DNA]</scope>
    <source>
        <strain evidence="2">CCM 7435</strain>
    </source>
</reference>
<proteinExistence type="predicted"/>
<gene>
    <name evidence="1" type="ORF">ACFSNC_24205</name>
</gene>
<evidence type="ECO:0000313" key="2">
    <source>
        <dbReference type="Proteomes" id="UP001597299"/>
    </source>
</evidence>
<dbReference type="InterPro" id="IPR021795">
    <property type="entry name" value="DUF3363"/>
</dbReference>
<comment type="caution">
    <text evidence="1">The sequence shown here is derived from an EMBL/GenBank/DDBJ whole genome shotgun (WGS) entry which is preliminary data.</text>
</comment>
<evidence type="ECO:0000313" key="1">
    <source>
        <dbReference type="EMBL" id="MFD2143502.1"/>
    </source>
</evidence>
<dbReference type="Proteomes" id="UP001597299">
    <property type="component" value="Unassembled WGS sequence"/>
</dbReference>
<organism evidence="1 2">
    <name type="scientific">Ancylobacter oerskovii</name>
    <dbReference type="NCBI Taxonomy" id="459519"/>
    <lineage>
        <taxon>Bacteria</taxon>
        <taxon>Pseudomonadati</taxon>
        <taxon>Pseudomonadota</taxon>
        <taxon>Alphaproteobacteria</taxon>
        <taxon>Hyphomicrobiales</taxon>
        <taxon>Xanthobacteraceae</taxon>
        <taxon>Ancylobacter</taxon>
    </lineage>
</organism>
<accession>A0ABW4Z5M4</accession>